<dbReference type="SUPFAM" id="SSF49785">
    <property type="entry name" value="Galactose-binding domain-like"/>
    <property type="match status" value="1"/>
</dbReference>
<dbReference type="InterPro" id="IPR005674">
    <property type="entry name" value="CocE/Ser_esterase"/>
</dbReference>
<dbReference type="GO" id="GO:0008239">
    <property type="term" value="F:dipeptidyl-peptidase activity"/>
    <property type="evidence" value="ECO:0007669"/>
    <property type="project" value="InterPro"/>
</dbReference>
<dbReference type="InterPro" id="IPR029058">
    <property type="entry name" value="AB_hydrolase_fold"/>
</dbReference>
<dbReference type="Pfam" id="PF02129">
    <property type="entry name" value="Peptidase_S15"/>
    <property type="match status" value="1"/>
</dbReference>
<dbReference type="NCBIfam" id="TIGR00976">
    <property type="entry name" value="CocE_NonD"/>
    <property type="match status" value="1"/>
</dbReference>
<dbReference type="AlphaFoldDB" id="A0A1I0DND7"/>
<dbReference type="InterPro" id="IPR008979">
    <property type="entry name" value="Galactose-bd-like_sf"/>
</dbReference>
<dbReference type="Proteomes" id="UP000199308">
    <property type="component" value="Unassembled WGS sequence"/>
</dbReference>
<dbReference type="SUPFAM" id="SSF53474">
    <property type="entry name" value="alpha/beta-Hydrolases"/>
    <property type="match status" value="1"/>
</dbReference>
<proteinExistence type="predicted"/>
<dbReference type="SMART" id="SM00939">
    <property type="entry name" value="PepX_C"/>
    <property type="match status" value="1"/>
</dbReference>
<dbReference type="PANTHER" id="PTHR43056">
    <property type="entry name" value="PEPTIDASE S9 PROLYL OLIGOPEPTIDASE"/>
    <property type="match status" value="1"/>
</dbReference>
<organism evidence="4 5">
    <name type="scientific">Thalassotalea agarivorans</name>
    <name type="common">Thalassomonas agarivorans</name>
    <dbReference type="NCBI Taxonomy" id="349064"/>
    <lineage>
        <taxon>Bacteria</taxon>
        <taxon>Pseudomonadati</taxon>
        <taxon>Pseudomonadota</taxon>
        <taxon>Gammaproteobacteria</taxon>
        <taxon>Alteromonadales</taxon>
        <taxon>Colwelliaceae</taxon>
        <taxon>Thalassotalea</taxon>
    </lineage>
</organism>
<dbReference type="Gene3D" id="1.10.3020.10">
    <property type="entry name" value="alpha-amino acid ester hydrolase ( Helical cap domain)"/>
    <property type="match status" value="1"/>
</dbReference>
<dbReference type="Gene3D" id="3.40.50.1820">
    <property type="entry name" value="alpha/beta hydrolase"/>
    <property type="match status" value="1"/>
</dbReference>
<dbReference type="InterPro" id="IPR000383">
    <property type="entry name" value="Xaa-Pro-like_dom"/>
</dbReference>
<dbReference type="InterPro" id="IPR013736">
    <property type="entry name" value="Xaa-Pro_dipept_C"/>
</dbReference>
<dbReference type="PANTHER" id="PTHR43056:SF10">
    <property type="entry name" value="COCE_NOND FAMILY, PUTATIVE (AFU_ORTHOLOGUE AFUA_7G00600)-RELATED"/>
    <property type="match status" value="1"/>
</dbReference>
<keyword evidence="5" id="KW-1185">Reference proteome</keyword>
<keyword evidence="2" id="KW-0732">Signal</keyword>
<dbReference type="EMBL" id="FOHK01000006">
    <property type="protein sequence ID" value="SET34024.1"/>
    <property type="molecule type" value="Genomic_DNA"/>
</dbReference>
<sequence>MKKFILGSLMALTVSPLATATERLRSQMIEMSDGVHLATDIYYQGDLTTPRPTVLVRTVYNKNDAFVWDATWKTLVESGYAVVIQDIRGRYESEGIYKVGHNRRNDGEDTLDWITNQAWSNGKVGLSGCSYLGETQVILSATNHPALVAAQPQAPASGYYRPGRAWQSFSGGVFELGQTAGWFAGSGSSEFNTPDLTGKARSDYFNSKVGKSQTLLKEYPFEEYLKNINTLPILTLLERSKTHPNEFHLWRGSEPDGEYFRSMDFVTKNDAVSIPHLFFDNWYDYGARETLMMAEQFRKTGKTKAAQQHQYVVIGPGTHCNFAEQDKDVSVGDRPVSNATFAYQQAQLDWFNYWLKDEKNGSLDRPFLTYFVLGENKWKTADQWPLANTDYQKWYLTNQSNANSKNGGGLLQVAPPNTEKLDSFVYNPANPVPSLGGHTCCTGTDTEAGGYDQSAIEQREDVLVYTSATLQQGIEVTGEIKAKLFVRSSARDTDFMVKLVDVYPDGSAYNVQEGAIRMRYKDSLRKATLIKLGKVYEVEIDLNASSNYFAKGHKIRIEITSSNFPRLERNLNTGENNALGTKFIKANNEVLHGGKYLSYIQLPVIPR</sequence>
<evidence type="ECO:0000259" key="3">
    <source>
        <dbReference type="SMART" id="SM00939"/>
    </source>
</evidence>
<accession>A0A1I0DND7</accession>
<evidence type="ECO:0000313" key="4">
    <source>
        <dbReference type="EMBL" id="SET34024.1"/>
    </source>
</evidence>
<reference evidence="4 5" key="1">
    <citation type="submission" date="2016-10" db="EMBL/GenBank/DDBJ databases">
        <authorList>
            <person name="de Groot N.N."/>
        </authorList>
    </citation>
    <scope>NUCLEOTIDE SEQUENCE [LARGE SCALE GENOMIC DNA]</scope>
    <source>
        <strain evidence="4 5">DSM 19706</strain>
    </source>
</reference>
<feature type="signal peptide" evidence="2">
    <location>
        <begin position="1"/>
        <end position="20"/>
    </location>
</feature>
<keyword evidence="1" id="KW-0378">Hydrolase</keyword>
<protein>
    <recommendedName>
        <fullName evidence="3">Xaa-Pro dipeptidyl-peptidase C-terminal domain-containing protein</fullName>
    </recommendedName>
</protein>
<dbReference type="Gene3D" id="2.60.120.260">
    <property type="entry name" value="Galactose-binding domain-like"/>
    <property type="match status" value="1"/>
</dbReference>
<gene>
    <name evidence="4" type="ORF">SAMN05660429_01594</name>
</gene>
<feature type="chain" id="PRO_5011457967" description="Xaa-Pro dipeptidyl-peptidase C-terminal domain-containing protein" evidence="2">
    <location>
        <begin position="21"/>
        <end position="607"/>
    </location>
</feature>
<evidence type="ECO:0000313" key="5">
    <source>
        <dbReference type="Proteomes" id="UP000199308"/>
    </source>
</evidence>
<dbReference type="InterPro" id="IPR050585">
    <property type="entry name" value="Xaa-Pro_dipeptidyl-ppase/CocE"/>
</dbReference>
<feature type="domain" description="Xaa-Pro dipeptidyl-peptidase C-terminal" evidence="3">
    <location>
        <begin position="348"/>
        <end position="601"/>
    </location>
</feature>
<evidence type="ECO:0000256" key="2">
    <source>
        <dbReference type="SAM" id="SignalP"/>
    </source>
</evidence>
<dbReference type="RefSeq" id="WP_093329069.1">
    <property type="nucleotide sequence ID" value="NZ_AP027363.1"/>
</dbReference>
<dbReference type="STRING" id="349064.SAMN05660429_01594"/>
<evidence type="ECO:0000256" key="1">
    <source>
        <dbReference type="ARBA" id="ARBA00022801"/>
    </source>
</evidence>
<name>A0A1I0DND7_THASX</name>
<dbReference type="Pfam" id="PF08530">
    <property type="entry name" value="PepX_C"/>
    <property type="match status" value="1"/>
</dbReference>
<dbReference type="OrthoDB" id="9806163at2"/>